<keyword evidence="2" id="KW-0472">Membrane</keyword>
<dbReference type="Proteomes" id="UP000464330">
    <property type="component" value="Chromosome"/>
</dbReference>
<sequence>MAKPKRKPVPNSIAVKKKQDGPNKKALIWSASLIVLIIIAMSVLLIVNG</sequence>
<keyword evidence="2" id="KW-0812">Transmembrane</keyword>
<protein>
    <submittedName>
        <fullName evidence="3">Uncharacterized protein</fullName>
    </submittedName>
</protein>
<evidence type="ECO:0000256" key="1">
    <source>
        <dbReference type="SAM" id="MobiDB-lite"/>
    </source>
</evidence>
<dbReference type="EMBL" id="CP019655">
    <property type="protein sequence ID" value="AVF25462.1"/>
    <property type="molecule type" value="Genomic_DNA"/>
</dbReference>
<gene>
    <name evidence="3" type="ORF">ERICIII_01263</name>
    <name evidence="4" type="ORF">ERICV_01274</name>
</gene>
<keyword evidence="2" id="KW-1133">Transmembrane helix</keyword>
<evidence type="ECO:0000313" key="6">
    <source>
        <dbReference type="Proteomes" id="UP000464330"/>
    </source>
</evidence>
<reference evidence="3 6" key="2">
    <citation type="journal article" date="2020" name="Int. J. Med. Microbiol.">
        <title>Discovery of Paenibacillus larvae ERIC V: Phenotypic and genomic comparison to genotypes ERIC I-IV reveal different inventories of virulence factors which correlate with epidemiological prevalences of American Foulbrood.</title>
        <authorList>
            <person name="Beims H."/>
            <person name="Bunk B."/>
            <person name="Erler S."/>
            <person name="Mohr K.I."/>
            <person name="Sproer C."/>
            <person name="Pradella S."/>
            <person name="Gunther G."/>
            <person name="Rohde M."/>
            <person name="von der Ohe W."/>
            <person name="Steinert M."/>
        </authorList>
    </citation>
    <scope>NUCLEOTIDE SEQUENCE</scope>
    <source>
        <strain evidence="3">Eric_III</strain>
        <strain evidence="4">Eric_V</strain>
    </source>
</reference>
<reference evidence="5" key="1">
    <citation type="submission" date="2017-02" db="EMBL/GenBank/DDBJ databases">
        <title>Delineation of Paenibacillus larvae strains originating from foulbrood outbreaks.</title>
        <authorList>
            <person name="Beims H."/>
            <person name="Bunk B."/>
            <person name="Sproeer C."/>
            <person name="Mohr K.I."/>
            <person name="Pradella S."/>
            <person name="Guenther G."/>
            <person name="Rohde M."/>
            <person name="von der Ohe W."/>
            <person name="Steinert M."/>
        </authorList>
    </citation>
    <scope>NUCLEOTIDE SEQUENCE [LARGE SCALE GENOMIC DNA]</scope>
    <source>
        <strain evidence="5">Eric_III</strain>
    </source>
</reference>
<name>A0A2L1UBD5_9BACL</name>
<dbReference type="Proteomes" id="UP000239833">
    <property type="component" value="Chromosome"/>
</dbReference>
<evidence type="ECO:0000313" key="3">
    <source>
        <dbReference type="EMBL" id="AVF25462.1"/>
    </source>
</evidence>
<evidence type="ECO:0000313" key="4">
    <source>
        <dbReference type="EMBL" id="QHZ50442.1"/>
    </source>
</evidence>
<dbReference type="GeneID" id="64221334"/>
<dbReference type="AlphaFoldDB" id="A0A2L1UBD5"/>
<feature type="transmembrane region" description="Helical" evidence="2">
    <location>
        <begin position="26"/>
        <end position="47"/>
    </location>
</feature>
<accession>A0A2L1UBD5</accession>
<accession>A0A6C0QNZ5</accession>
<organism evidence="3 5">
    <name type="scientific">Paenibacillus larvae subsp. larvae</name>
    <dbReference type="NCBI Taxonomy" id="147375"/>
    <lineage>
        <taxon>Bacteria</taxon>
        <taxon>Bacillati</taxon>
        <taxon>Bacillota</taxon>
        <taxon>Bacilli</taxon>
        <taxon>Bacillales</taxon>
        <taxon>Paenibacillaceae</taxon>
        <taxon>Paenibacillus</taxon>
    </lineage>
</organism>
<accession>A0A8B6WYL6</accession>
<feature type="region of interest" description="Disordered" evidence="1">
    <location>
        <begin position="1"/>
        <end position="21"/>
    </location>
</feature>
<evidence type="ECO:0000256" key="2">
    <source>
        <dbReference type="SAM" id="Phobius"/>
    </source>
</evidence>
<proteinExistence type="predicted"/>
<evidence type="ECO:0000313" key="5">
    <source>
        <dbReference type="Proteomes" id="UP000239833"/>
    </source>
</evidence>
<dbReference type="EMBL" id="CP019717">
    <property type="protein sequence ID" value="QHZ50442.1"/>
    <property type="molecule type" value="Genomic_DNA"/>
</dbReference>
<dbReference type="RefSeq" id="WP_024093657.1">
    <property type="nucleotide sequence ID" value="NZ_CP019651.1"/>
</dbReference>